<dbReference type="GO" id="GO:0004102">
    <property type="term" value="F:choline O-acetyltransferase activity"/>
    <property type="evidence" value="ECO:0007669"/>
    <property type="project" value="UniProtKB-EC"/>
</dbReference>
<dbReference type="GO" id="GO:0043005">
    <property type="term" value="C:neuron projection"/>
    <property type="evidence" value="ECO:0007669"/>
    <property type="project" value="EnsemblMetazoa"/>
</dbReference>
<proteinExistence type="inferred from homology"/>
<keyword evidence="2" id="KW-0808">Transferase</keyword>
<dbReference type="EnsemblMetazoa" id="OVOC3878.1">
    <property type="protein sequence ID" value="OVOC3878.1"/>
    <property type="gene ID" value="WBGene00240687"/>
</dbReference>
<evidence type="ECO:0000256" key="7">
    <source>
        <dbReference type="PIRSR" id="PIRSR600542-1"/>
    </source>
</evidence>
<keyword evidence="10" id="KW-1185">Reference proteome</keyword>
<dbReference type="GO" id="GO:0005829">
    <property type="term" value="C:cytosol"/>
    <property type="evidence" value="ECO:0007669"/>
    <property type="project" value="EnsemblMetazoa"/>
</dbReference>
<dbReference type="GO" id="GO:0005886">
    <property type="term" value="C:plasma membrane"/>
    <property type="evidence" value="ECO:0007669"/>
    <property type="project" value="EnsemblMetazoa"/>
</dbReference>
<dbReference type="InterPro" id="IPR000542">
    <property type="entry name" value="Carn_acyl_trans"/>
</dbReference>
<feature type="active site" description="Proton acceptor" evidence="7">
    <location>
        <position position="410"/>
    </location>
</feature>
<dbReference type="GO" id="GO:0043025">
    <property type="term" value="C:neuronal cell body"/>
    <property type="evidence" value="ECO:0007669"/>
    <property type="project" value="EnsemblMetazoa"/>
</dbReference>
<evidence type="ECO:0000313" key="10">
    <source>
        <dbReference type="Proteomes" id="UP000024404"/>
    </source>
</evidence>
<organism evidence="9 10">
    <name type="scientific">Onchocerca volvulus</name>
    <dbReference type="NCBI Taxonomy" id="6282"/>
    <lineage>
        <taxon>Eukaryota</taxon>
        <taxon>Metazoa</taxon>
        <taxon>Ecdysozoa</taxon>
        <taxon>Nematoda</taxon>
        <taxon>Chromadorea</taxon>
        <taxon>Rhabditida</taxon>
        <taxon>Spirurina</taxon>
        <taxon>Spiruromorpha</taxon>
        <taxon>Filarioidea</taxon>
        <taxon>Onchocercidae</taxon>
        <taxon>Onchocerca</taxon>
    </lineage>
</organism>
<dbReference type="Gene3D" id="3.30.559.70">
    <property type="entry name" value="Choline/Carnitine o-acyltransferase, domain 2"/>
    <property type="match status" value="1"/>
</dbReference>
<feature type="domain" description="Choline/carnitine acyltransferase" evidence="8">
    <location>
        <begin position="91"/>
        <end position="684"/>
    </location>
</feature>
<keyword evidence="4" id="KW-0012">Acyltransferase</keyword>
<sequence>MGDKNYVIDKQNPTNDWYESCSCEIFVTVIMLLIKAFQSKHRLFLHSSNIHKLLYINTECKHATTTIHPNVQKASPKNFAYFLNNPIPKPPVPSLEHTLKRYLEYASVVVNNDQAKLLHTEKAIAEFRSTGTRLQEKLEKIANEQDNWVKMYLKVRLPLPVNSNPAYIFPQQNFNSLDEQLSYTAWLIRGFCDYKDLIDRKLISREISTGRQKVNMCMEQYDRIFRCYREPCSPVDILHYKPTVNGNEGTNCKEHIIVMCNNQADLYYIHIQTFVVFTRLDGVLLSQAEIAKQLEKVVKMSGTGDNTINTIIGGASVGDRDDAAKFWSFMKGDKQNQESFNWILSASFGVCIDLHSETKWSRNYESNLVHRGMHLLHGFGSKAVGLNRWYDMSIQIIVASDGTNGLCIEHSVAEGIVLINLVEYALQFVKRNDGQKTRDNVKNITPLQLHWTILPHAKPLLQKQIEIYNDLASNLNLQVLIFDGFGKEFIKSCKISPDGFVQLTMQLAYYRLHGHLVSTYESASIRRFRYGRVDNIRAATPEALRWVQAMVVKNKTRDEKQKLFVEAVNKQAEITLENVTGHGIDNHLCALQLLAREEVKKGLLPKMPGLFLDSTWTETMRFPLSTSQVTTPSSISDTYLCYGPVVKDGYGCSYNIQPNSIIFAPSSFKSCPTINAEHFKKSLVDSLCDIQALITQ</sequence>
<dbReference type="EC" id="2.3.1.6" evidence="5"/>
<dbReference type="GO" id="GO:0060076">
    <property type="term" value="C:excitatory synapse"/>
    <property type="evidence" value="ECO:0007669"/>
    <property type="project" value="EnsemblMetazoa"/>
</dbReference>
<evidence type="ECO:0000259" key="8">
    <source>
        <dbReference type="Pfam" id="PF00755"/>
    </source>
</evidence>
<dbReference type="AlphaFoldDB" id="A0A8R1TT68"/>
<dbReference type="PANTHER" id="PTHR22589:SF14">
    <property type="entry name" value="CHOLINE O-ACETYLTRANSFERASE"/>
    <property type="match status" value="1"/>
</dbReference>
<keyword evidence="3" id="KW-0530">Neurotransmitter biosynthesis</keyword>
<accession>A0A8R1TT68</accession>
<dbReference type="EMBL" id="CMVM020000122">
    <property type="status" value="NOT_ANNOTATED_CDS"/>
    <property type="molecule type" value="Genomic_DNA"/>
</dbReference>
<protein>
    <recommendedName>
        <fullName evidence="6">Choline O-acetyltransferase</fullName>
        <ecNumber evidence="5">2.3.1.6</ecNumber>
    </recommendedName>
</protein>
<dbReference type="SUPFAM" id="SSF52777">
    <property type="entry name" value="CoA-dependent acyltransferases"/>
    <property type="match status" value="2"/>
</dbReference>
<evidence type="ECO:0000256" key="6">
    <source>
        <dbReference type="ARBA" id="ARBA00040495"/>
    </source>
</evidence>
<dbReference type="Pfam" id="PF00755">
    <property type="entry name" value="Carn_acyltransf"/>
    <property type="match status" value="1"/>
</dbReference>
<dbReference type="OMA" id="FIKQQKC"/>
<reference evidence="10" key="1">
    <citation type="submission" date="2013-10" db="EMBL/GenBank/DDBJ databases">
        <title>Genome sequencing of Onchocerca volvulus.</title>
        <authorList>
            <person name="Cotton J."/>
            <person name="Tsai J."/>
            <person name="Stanley E."/>
            <person name="Tracey A."/>
            <person name="Holroyd N."/>
            <person name="Lustigman S."/>
            <person name="Berriman M."/>
        </authorList>
    </citation>
    <scope>NUCLEOTIDE SEQUENCE</scope>
</reference>
<evidence type="ECO:0000313" key="9">
    <source>
        <dbReference type="EnsemblMetazoa" id="OVOC3878.1"/>
    </source>
</evidence>
<dbReference type="InterPro" id="IPR023213">
    <property type="entry name" value="CAT-like_dom_sf"/>
</dbReference>
<dbReference type="GO" id="GO:0031090">
    <property type="term" value="C:organelle membrane"/>
    <property type="evidence" value="ECO:0007669"/>
    <property type="project" value="EnsemblMetazoa"/>
</dbReference>
<evidence type="ECO:0000256" key="3">
    <source>
        <dbReference type="ARBA" id="ARBA00022979"/>
    </source>
</evidence>
<dbReference type="PANTHER" id="PTHR22589">
    <property type="entry name" value="CARNITINE O-ACYLTRANSFERASE"/>
    <property type="match status" value="1"/>
</dbReference>
<dbReference type="InterPro" id="IPR042231">
    <property type="entry name" value="Cho/carn_acyl_trans_2"/>
</dbReference>
<evidence type="ECO:0000256" key="4">
    <source>
        <dbReference type="ARBA" id="ARBA00023315"/>
    </source>
</evidence>
<name>A0A8R1TT68_ONCVO</name>
<evidence type="ECO:0000256" key="1">
    <source>
        <dbReference type="ARBA" id="ARBA00005232"/>
    </source>
</evidence>
<evidence type="ECO:0000256" key="5">
    <source>
        <dbReference type="ARBA" id="ARBA00039091"/>
    </source>
</evidence>
<dbReference type="Gene3D" id="3.30.559.10">
    <property type="entry name" value="Chloramphenicol acetyltransferase-like domain"/>
    <property type="match status" value="1"/>
</dbReference>
<evidence type="ECO:0000256" key="2">
    <source>
        <dbReference type="ARBA" id="ARBA00022679"/>
    </source>
</evidence>
<dbReference type="GO" id="GO:0008292">
    <property type="term" value="P:acetylcholine biosynthetic process"/>
    <property type="evidence" value="ECO:0007669"/>
    <property type="project" value="EnsemblMetazoa"/>
</dbReference>
<dbReference type="InterPro" id="IPR039551">
    <property type="entry name" value="Cho/carn_acyl_trans"/>
</dbReference>
<comment type="similarity">
    <text evidence="1">Belongs to the carnitine/choline acetyltransferase family.</text>
</comment>
<dbReference type="GO" id="GO:0007274">
    <property type="term" value="P:neuromuscular synaptic transmission"/>
    <property type="evidence" value="ECO:0007669"/>
    <property type="project" value="TreeGrafter"/>
</dbReference>
<dbReference type="Proteomes" id="UP000024404">
    <property type="component" value="Unassembled WGS sequence"/>
</dbReference>
<reference evidence="9" key="2">
    <citation type="submission" date="2022-06" db="UniProtKB">
        <authorList>
            <consortium name="EnsemblMetazoa"/>
        </authorList>
    </citation>
    <scope>IDENTIFICATION</scope>
</reference>